<gene>
    <name evidence="2" type="ORF">ABFO16_09805</name>
</gene>
<name>A0ABV1HW25_9FIRM</name>
<proteinExistence type="predicted"/>
<accession>A0ABV1HW25</accession>
<organism evidence="2 3">
    <name type="scientific">Ruminococcoides intestinihominis</name>
    <dbReference type="NCBI Taxonomy" id="3133161"/>
    <lineage>
        <taxon>Bacteria</taxon>
        <taxon>Bacillati</taxon>
        <taxon>Bacillota</taxon>
        <taxon>Clostridia</taxon>
        <taxon>Eubacteriales</taxon>
        <taxon>Oscillospiraceae</taxon>
        <taxon>Ruminococcoides</taxon>
    </lineage>
</organism>
<comment type="caution">
    <text evidence="2">The sequence shown here is derived from an EMBL/GenBank/DDBJ whole genome shotgun (WGS) entry which is preliminary data.</text>
</comment>
<keyword evidence="3" id="KW-1185">Reference proteome</keyword>
<protein>
    <submittedName>
        <fullName evidence="2">Uncharacterized protein</fullName>
    </submittedName>
</protein>
<keyword evidence="1" id="KW-1133">Transmembrane helix</keyword>
<evidence type="ECO:0000313" key="3">
    <source>
        <dbReference type="Proteomes" id="UP001478133"/>
    </source>
</evidence>
<sequence length="52" mass="5826">MKKICGMSVSVFVALVSSVVALLATVTTFFVIKEKKKKDDEELERYLDSSIQ</sequence>
<dbReference type="EMBL" id="JBBMFI010000083">
    <property type="protein sequence ID" value="MEQ2566516.1"/>
    <property type="molecule type" value="Genomic_DNA"/>
</dbReference>
<keyword evidence="1" id="KW-0812">Transmembrane</keyword>
<reference evidence="2 3" key="1">
    <citation type="submission" date="2024-03" db="EMBL/GenBank/DDBJ databases">
        <title>Human intestinal bacterial collection.</title>
        <authorList>
            <person name="Pauvert C."/>
            <person name="Hitch T.C.A."/>
            <person name="Clavel T."/>
        </authorList>
    </citation>
    <scope>NUCLEOTIDE SEQUENCE [LARGE SCALE GENOMIC DNA]</scope>
    <source>
        <strain evidence="2 3">CLA-AP-H18</strain>
    </source>
</reference>
<evidence type="ECO:0000256" key="1">
    <source>
        <dbReference type="SAM" id="Phobius"/>
    </source>
</evidence>
<keyword evidence="1" id="KW-0472">Membrane</keyword>
<feature type="transmembrane region" description="Helical" evidence="1">
    <location>
        <begin position="12"/>
        <end position="32"/>
    </location>
</feature>
<evidence type="ECO:0000313" key="2">
    <source>
        <dbReference type="EMBL" id="MEQ2566516.1"/>
    </source>
</evidence>
<dbReference type="Proteomes" id="UP001478133">
    <property type="component" value="Unassembled WGS sequence"/>
</dbReference>
<dbReference type="RefSeq" id="WP_022505149.1">
    <property type="nucleotide sequence ID" value="NZ_JBBMEY010000003.1"/>
</dbReference>